<dbReference type="InterPro" id="IPR036388">
    <property type="entry name" value="WH-like_DNA-bd_sf"/>
</dbReference>
<dbReference type="InterPro" id="IPR011711">
    <property type="entry name" value="GntR_C"/>
</dbReference>
<dbReference type="Gene3D" id="1.10.10.10">
    <property type="entry name" value="Winged helix-like DNA-binding domain superfamily/Winged helix DNA-binding domain"/>
    <property type="match status" value="1"/>
</dbReference>
<reference evidence="7" key="1">
    <citation type="journal article" date="2019" name="Int. J. Syst. Evol. Microbiol.">
        <title>The Global Catalogue of Microorganisms (GCM) 10K type strain sequencing project: providing services to taxonomists for standard genome sequencing and annotation.</title>
        <authorList>
            <consortium name="The Broad Institute Genomics Platform"/>
            <consortium name="The Broad Institute Genome Sequencing Center for Infectious Disease"/>
            <person name="Wu L."/>
            <person name="Ma J."/>
        </authorList>
    </citation>
    <scope>NUCLEOTIDE SEQUENCE [LARGE SCALE GENOMIC DNA]</scope>
    <source>
        <strain evidence="7">JCM 9371</strain>
    </source>
</reference>
<dbReference type="CDD" id="cd07377">
    <property type="entry name" value="WHTH_GntR"/>
    <property type="match status" value="1"/>
</dbReference>
<dbReference type="SMART" id="SM00345">
    <property type="entry name" value="HTH_GNTR"/>
    <property type="match status" value="1"/>
</dbReference>
<feature type="compositionally biased region" description="Low complexity" evidence="4">
    <location>
        <begin position="13"/>
        <end position="37"/>
    </location>
</feature>
<dbReference type="SMART" id="SM00895">
    <property type="entry name" value="FCD"/>
    <property type="match status" value="1"/>
</dbReference>
<organism evidence="6 7">
    <name type="scientific">Actinomadura fibrosa</name>
    <dbReference type="NCBI Taxonomy" id="111802"/>
    <lineage>
        <taxon>Bacteria</taxon>
        <taxon>Bacillati</taxon>
        <taxon>Actinomycetota</taxon>
        <taxon>Actinomycetes</taxon>
        <taxon>Streptosporangiales</taxon>
        <taxon>Thermomonosporaceae</taxon>
        <taxon>Actinomadura</taxon>
    </lineage>
</organism>
<dbReference type="RefSeq" id="WP_242619477.1">
    <property type="nucleotide sequence ID" value="NZ_CAACUY010000120.1"/>
</dbReference>
<keyword evidence="1" id="KW-0805">Transcription regulation</keyword>
<name>A0ABW2XPR6_9ACTN</name>
<dbReference type="PANTHER" id="PTHR43537">
    <property type="entry name" value="TRANSCRIPTIONAL REGULATOR, GNTR FAMILY"/>
    <property type="match status" value="1"/>
</dbReference>
<evidence type="ECO:0000313" key="7">
    <source>
        <dbReference type="Proteomes" id="UP001597063"/>
    </source>
</evidence>
<comment type="caution">
    <text evidence="6">The sequence shown here is derived from an EMBL/GenBank/DDBJ whole genome shotgun (WGS) entry which is preliminary data.</text>
</comment>
<dbReference type="SUPFAM" id="SSF46785">
    <property type="entry name" value="Winged helix' DNA-binding domain"/>
    <property type="match status" value="1"/>
</dbReference>
<evidence type="ECO:0000256" key="4">
    <source>
        <dbReference type="SAM" id="MobiDB-lite"/>
    </source>
</evidence>
<protein>
    <submittedName>
        <fullName evidence="6">FadR/GntR family transcriptional regulator</fullName>
    </submittedName>
</protein>
<proteinExistence type="predicted"/>
<dbReference type="InterPro" id="IPR036390">
    <property type="entry name" value="WH_DNA-bd_sf"/>
</dbReference>
<sequence>MLPAEPPGTDTMPAASAAVADAVPGGAAPAEANSPAPDGAPPELPDLAAAAVFRPVRTGNAFEETVERLLQAIKLGVVDRGQRLPPERELARLLGVSRVTLREAIRVIQQEGYVESRRGRFGGTFVTYRRPKPRQSDLRRALAEMGDALNDTLTYRMAVETGAAQILATTRLDEPKRALLRARLAELNAAGPDEYRRLDTLFHLTIAELTGSALLSTACADARMRVTDLLNAIPVLGRNIEHAAVQHAAIVDAVLAGDPEAARRAVAEHLEGTAALLRGFLG</sequence>
<dbReference type="Pfam" id="PF07729">
    <property type="entry name" value="FCD"/>
    <property type="match status" value="1"/>
</dbReference>
<dbReference type="Gene3D" id="1.20.120.530">
    <property type="entry name" value="GntR ligand-binding domain-like"/>
    <property type="match status" value="1"/>
</dbReference>
<dbReference type="SUPFAM" id="SSF48008">
    <property type="entry name" value="GntR ligand-binding domain-like"/>
    <property type="match status" value="1"/>
</dbReference>
<dbReference type="Proteomes" id="UP001597063">
    <property type="component" value="Unassembled WGS sequence"/>
</dbReference>
<feature type="region of interest" description="Disordered" evidence="4">
    <location>
        <begin position="1"/>
        <end position="45"/>
    </location>
</feature>
<evidence type="ECO:0000256" key="3">
    <source>
        <dbReference type="ARBA" id="ARBA00023163"/>
    </source>
</evidence>
<keyword evidence="2" id="KW-0238">DNA-binding</keyword>
<dbReference type="PRINTS" id="PR00035">
    <property type="entry name" value="HTHGNTR"/>
</dbReference>
<keyword evidence="7" id="KW-1185">Reference proteome</keyword>
<evidence type="ECO:0000256" key="2">
    <source>
        <dbReference type="ARBA" id="ARBA00023125"/>
    </source>
</evidence>
<dbReference type="InterPro" id="IPR000524">
    <property type="entry name" value="Tscrpt_reg_HTH_GntR"/>
</dbReference>
<dbReference type="PANTHER" id="PTHR43537:SF24">
    <property type="entry name" value="GLUCONATE OPERON TRANSCRIPTIONAL REPRESSOR"/>
    <property type="match status" value="1"/>
</dbReference>
<evidence type="ECO:0000313" key="6">
    <source>
        <dbReference type="EMBL" id="MFD0688329.1"/>
    </source>
</evidence>
<evidence type="ECO:0000259" key="5">
    <source>
        <dbReference type="PROSITE" id="PS50949"/>
    </source>
</evidence>
<dbReference type="EMBL" id="JBHTGP010000013">
    <property type="protein sequence ID" value="MFD0688329.1"/>
    <property type="molecule type" value="Genomic_DNA"/>
</dbReference>
<dbReference type="Pfam" id="PF00392">
    <property type="entry name" value="GntR"/>
    <property type="match status" value="1"/>
</dbReference>
<dbReference type="PROSITE" id="PS50949">
    <property type="entry name" value="HTH_GNTR"/>
    <property type="match status" value="1"/>
</dbReference>
<feature type="domain" description="HTH gntR-type" evidence="5">
    <location>
        <begin position="59"/>
        <end position="129"/>
    </location>
</feature>
<evidence type="ECO:0000256" key="1">
    <source>
        <dbReference type="ARBA" id="ARBA00023015"/>
    </source>
</evidence>
<keyword evidence="3" id="KW-0804">Transcription</keyword>
<dbReference type="InterPro" id="IPR008920">
    <property type="entry name" value="TF_FadR/GntR_C"/>
</dbReference>
<accession>A0ABW2XPR6</accession>
<gene>
    <name evidence="6" type="ORF">ACFQZM_27800</name>
</gene>